<protein>
    <submittedName>
        <fullName evidence="1">Uncharacterized protein</fullName>
    </submittedName>
</protein>
<gene>
    <name evidence="1" type="ORF">CJ199_13685</name>
</gene>
<proteinExistence type="predicted"/>
<dbReference type="Proteomes" id="UP000235598">
    <property type="component" value="Unassembled WGS sequence"/>
</dbReference>
<name>A0A2N6VJ43_9MICO</name>
<sequence length="72" mass="8093">AEGIEVLLGNGFDTAAFSPMLRALRPRVAVYNAHMWTLAGRHGCYMLDLRHLGSSREHRQLKTTETAKRLLS</sequence>
<evidence type="ECO:0000313" key="2">
    <source>
        <dbReference type="Proteomes" id="UP000235598"/>
    </source>
</evidence>
<dbReference type="AlphaFoldDB" id="A0A2N6VJ43"/>
<dbReference type="EMBL" id="PNHK01000314">
    <property type="protein sequence ID" value="PMD04160.1"/>
    <property type="molecule type" value="Genomic_DNA"/>
</dbReference>
<comment type="caution">
    <text evidence="1">The sequence shown here is derived from an EMBL/GenBank/DDBJ whole genome shotgun (WGS) entry which is preliminary data.</text>
</comment>
<feature type="non-terminal residue" evidence="1">
    <location>
        <position position="72"/>
    </location>
</feature>
<organism evidence="1 2">
    <name type="scientific">Brevibacterium paucivorans</name>
    <dbReference type="NCBI Taxonomy" id="170994"/>
    <lineage>
        <taxon>Bacteria</taxon>
        <taxon>Bacillati</taxon>
        <taxon>Actinomycetota</taxon>
        <taxon>Actinomycetes</taxon>
        <taxon>Micrococcales</taxon>
        <taxon>Brevibacteriaceae</taxon>
        <taxon>Brevibacterium</taxon>
    </lineage>
</organism>
<reference evidence="1 2" key="1">
    <citation type="submission" date="2017-09" db="EMBL/GenBank/DDBJ databases">
        <title>Bacterial strain isolated from the female urinary microbiota.</title>
        <authorList>
            <person name="Thomas-White K."/>
            <person name="Kumar N."/>
            <person name="Forster S."/>
            <person name="Putonti C."/>
            <person name="Lawley T."/>
            <person name="Wolfe A.J."/>
        </authorList>
    </citation>
    <scope>NUCLEOTIDE SEQUENCE [LARGE SCALE GENOMIC DNA]</scope>
    <source>
        <strain evidence="1 2">UMB1301</strain>
    </source>
</reference>
<evidence type="ECO:0000313" key="1">
    <source>
        <dbReference type="EMBL" id="PMD04160.1"/>
    </source>
</evidence>
<feature type="non-terminal residue" evidence="1">
    <location>
        <position position="1"/>
    </location>
</feature>
<accession>A0A2N6VJ43</accession>